<dbReference type="Proteomes" id="UP000001940">
    <property type="component" value="Chromosome X"/>
</dbReference>
<organism evidence="1 2">
    <name type="scientific">Caenorhabditis elegans</name>
    <dbReference type="NCBI Taxonomy" id="6239"/>
    <lineage>
        <taxon>Eukaryota</taxon>
        <taxon>Metazoa</taxon>
        <taxon>Ecdysozoa</taxon>
        <taxon>Nematoda</taxon>
        <taxon>Chromadorea</taxon>
        <taxon>Rhabditida</taxon>
        <taxon>Rhabditina</taxon>
        <taxon>Rhabditomorpha</taxon>
        <taxon>Rhabditoidea</taxon>
        <taxon>Rhabditidae</taxon>
        <taxon>Peloderinae</taxon>
        <taxon>Caenorhabditis</taxon>
    </lineage>
</organism>
<proteinExistence type="predicted"/>
<reference evidence="1 2" key="1">
    <citation type="journal article" date="1998" name="Science">
        <title>Genome sequence of the nematode C. elegans: a platform for investigating biology.</title>
        <authorList>
            <consortium name="The C. elegans sequencing consortium"/>
            <person name="Sulson J.E."/>
            <person name="Waterston R."/>
        </authorList>
    </citation>
    <scope>NUCLEOTIDE SEQUENCE [LARGE SCALE GENOMIC DNA]</scope>
    <source>
        <strain evidence="1 2">Bristol N2</strain>
    </source>
</reference>
<dbReference type="GeneID" id="41656983"/>
<dbReference type="RefSeq" id="NP_001371007.1">
    <property type="nucleotide sequence ID" value="NM_001383529.1"/>
</dbReference>
<dbReference type="AGR" id="WB:WBGene00304786"/>
<dbReference type="EMBL" id="BX284606">
    <property type="protein sequence ID" value="VTW47450.1"/>
    <property type="molecule type" value="Genomic_DNA"/>
</dbReference>
<evidence type="ECO:0000313" key="3">
    <source>
        <dbReference type="WormBase" id="C36C9.12"/>
    </source>
</evidence>
<evidence type="ECO:0000313" key="2">
    <source>
        <dbReference type="Proteomes" id="UP000001940"/>
    </source>
</evidence>
<accession>A0A4V0IMW9</accession>
<protein>
    <submittedName>
        <fullName evidence="1">Transposase</fullName>
    </submittedName>
</protein>
<dbReference type="InParanoid" id="A0A4V0IMW9"/>
<dbReference type="AlphaFoldDB" id="A0A4V0IMW9"/>
<name>A0A4V0IMW9_CAEEL</name>
<dbReference type="KEGG" id="cel:CELE_C36C9.12"/>
<dbReference type="WormBase" id="C36C9.12">
    <property type="protein sequence ID" value="CE53265"/>
    <property type="gene ID" value="WBGene00304786"/>
</dbReference>
<dbReference type="CTD" id="41656983"/>
<keyword evidence="2" id="KW-1185">Reference proteome</keyword>
<evidence type="ECO:0000313" key="1">
    <source>
        <dbReference type="EMBL" id="VTW47450.1"/>
    </source>
</evidence>
<sequence>MSTKNLLTQDGKLSKNRQVEEKNSFNANPTLVNKIVCDLESF</sequence>
<gene>
    <name evidence="1 3" type="ORF">C36C9.12</name>
    <name evidence="1" type="ORF">CELE_C36C9.12</name>
</gene>